<dbReference type="EMBL" id="CP134192">
    <property type="protein sequence ID" value="WPB08091.1"/>
    <property type="molecule type" value="Genomic_DNA"/>
</dbReference>
<evidence type="ECO:0000313" key="2">
    <source>
        <dbReference type="EMBL" id="PIA90425.1"/>
    </source>
</evidence>
<reference evidence="3 5" key="2">
    <citation type="submission" date="2023-09" db="EMBL/GenBank/DDBJ databases">
        <title>Complete-Gapless Cercospora beticola genome.</title>
        <authorList>
            <person name="Wyatt N.A."/>
            <person name="Spanner R.E."/>
            <person name="Bolton M.D."/>
        </authorList>
    </citation>
    <scope>NUCLEOTIDE SEQUENCE [LARGE SCALE GENOMIC DNA]</scope>
    <source>
        <strain evidence="3">Cb09-40</strain>
    </source>
</reference>
<accession>A0A2G5HD53</accession>
<proteinExistence type="predicted"/>
<organism evidence="2 4">
    <name type="scientific">Cercospora beticola</name>
    <name type="common">Sugarbeet leaf spot fungus</name>
    <dbReference type="NCBI Taxonomy" id="122368"/>
    <lineage>
        <taxon>Eukaryota</taxon>
        <taxon>Fungi</taxon>
        <taxon>Dikarya</taxon>
        <taxon>Ascomycota</taxon>
        <taxon>Pezizomycotina</taxon>
        <taxon>Dothideomycetes</taxon>
        <taxon>Dothideomycetidae</taxon>
        <taxon>Mycosphaerellales</taxon>
        <taxon>Mycosphaerellaceae</taxon>
        <taxon>Cercospora</taxon>
    </lineage>
</organism>
<feature type="region of interest" description="Disordered" evidence="1">
    <location>
        <begin position="160"/>
        <end position="224"/>
    </location>
</feature>
<feature type="compositionally biased region" description="Polar residues" evidence="1">
    <location>
        <begin position="171"/>
        <end position="181"/>
    </location>
</feature>
<evidence type="ECO:0000313" key="4">
    <source>
        <dbReference type="Proteomes" id="UP000230605"/>
    </source>
</evidence>
<evidence type="ECO:0000313" key="3">
    <source>
        <dbReference type="EMBL" id="WPB08091.1"/>
    </source>
</evidence>
<dbReference type="OrthoDB" id="3637461at2759"/>
<evidence type="ECO:0000256" key="1">
    <source>
        <dbReference type="SAM" id="MobiDB-lite"/>
    </source>
</evidence>
<gene>
    <name evidence="2" type="ORF">CB0940_11259</name>
    <name evidence="3" type="ORF">RHO25_012755</name>
</gene>
<dbReference type="Proteomes" id="UP001302367">
    <property type="component" value="Chromosome 9"/>
</dbReference>
<name>A0A2G5HD53_CERBT</name>
<dbReference type="Proteomes" id="UP000230605">
    <property type="component" value="Chromosome 9"/>
</dbReference>
<dbReference type="AlphaFoldDB" id="A0A2G5HD53"/>
<feature type="compositionally biased region" description="Gly residues" evidence="1">
    <location>
        <begin position="215"/>
        <end position="224"/>
    </location>
</feature>
<sequence length="224" mass="24976">MPWPFDKEPTEEEVARWRREFEAARSFEDADDEMYAFRPLEQPNAQNAARVISRNPFSRVTAVQKWEEPARTAVPPRQSKQSMPQYYVGPNMQPDAQCPLTTAQDPIKHDYLHPVNAARGAKPGPSATSARIGTGMQHSWSMAAEQRNAVYSFESEDDGFETELTPKKDTVQQSYQPNSSREYAHRDACGGDGLDIPQQPEAAQPGRNGILWKGSFGGNFTGGS</sequence>
<dbReference type="EMBL" id="LKMD01000107">
    <property type="protein sequence ID" value="PIA90425.1"/>
    <property type="molecule type" value="Genomic_DNA"/>
</dbReference>
<protein>
    <submittedName>
        <fullName evidence="2">Uncharacterized protein</fullName>
    </submittedName>
</protein>
<evidence type="ECO:0000313" key="5">
    <source>
        <dbReference type="Proteomes" id="UP001302367"/>
    </source>
</evidence>
<keyword evidence="5" id="KW-1185">Reference proteome</keyword>
<reference evidence="2 4" key="1">
    <citation type="submission" date="2015-10" db="EMBL/GenBank/DDBJ databases">
        <title>The cercosporin biosynthetic gene cluster was horizontally transferred to several fungal lineages and shown to be expanded in Cercospora beticola based on microsynteny with recipient genomes.</title>
        <authorList>
            <person name="De Jonge R."/>
            <person name="Ebert M.K."/>
            <person name="Suttle J.C."/>
            <person name="Jurick Ii W.M."/>
            <person name="Secor G.A."/>
            <person name="Thomma B.P."/>
            <person name="Van De Peer Y."/>
            <person name="Bolton M.D."/>
        </authorList>
    </citation>
    <scope>NUCLEOTIDE SEQUENCE [LARGE SCALE GENOMIC DNA]</scope>
    <source>
        <strain evidence="2 4">09-40</strain>
    </source>
</reference>